<organism evidence="1 2">
    <name type="scientific">Araneus ventricosus</name>
    <name type="common">Orbweaver spider</name>
    <name type="synonym">Epeira ventricosa</name>
    <dbReference type="NCBI Taxonomy" id="182803"/>
    <lineage>
        <taxon>Eukaryota</taxon>
        <taxon>Metazoa</taxon>
        <taxon>Ecdysozoa</taxon>
        <taxon>Arthropoda</taxon>
        <taxon>Chelicerata</taxon>
        <taxon>Arachnida</taxon>
        <taxon>Araneae</taxon>
        <taxon>Araneomorphae</taxon>
        <taxon>Entelegynae</taxon>
        <taxon>Araneoidea</taxon>
        <taxon>Araneidae</taxon>
        <taxon>Araneus</taxon>
    </lineage>
</organism>
<sequence length="117" mass="13739">MPFSETTEEYPKTTNQNRFHPIQMCIARDCRHSKLPIAEKVKPWVIHHAKTPVYRSLLLPNYPSKHYIPLLSPLAFSPDPIRLLPLVKNLFKEQRLSSSEEVQRRKQACNPHLRLCK</sequence>
<name>A0A4Y2ES93_ARAVE</name>
<dbReference type="EMBL" id="BGPR01000668">
    <property type="protein sequence ID" value="GBM30784.1"/>
    <property type="molecule type" value="Genomic_DNA"/>
</dbReference>
<accession>A0A4Y2ES93</accession>
<comment type="caution">
    <text evidence="1">The sequence shown here is derived from an EMBL/GenBank/DDBJ whole genome shotgun (WGS) entry which is preliminary data.</text>
</comment>
<proteinExistence type="predicted"/>
<gene>
    <name evidence="1" type="ORF">AVEN_30601_1</name>
</gene>
<reference evidence="1 2" key="1">
    <citation type="journal article" date="2019" name="Sci. Rep.">
        <title>Orb-weaving spider Araneus ventricosus genome elucidates the spidroin gene catalogue.</title>
        <authorList>
            <person name="Kono N."/>
            <person name="Nakamura H."/>
            <person name="Ohtoshi R."/>
            <person name="Moran D.A.P."/>
            <person name="Shinohara A."/>
            <person name="Yoshida Y."/>
            <person name="Fujiwara M."/>
            <person name="Mori M."/>
            <person name="Tomita M."/>
            <person name="Arakawa K."/>
        </authorList>
    </citation>
    <scope>NUCLEOTIDE SEQUENCE [LARGE SCALE GENOMIC DNA]</scope>
</reference>
<keyword evidence="2" id="KW-1185">Reference proteome</keyword>
<dbReference type="Proteomes" id="UP000499080">
    <property type="component" value="Unassembled WGS sequence"/>
</dbReference>
<evidence type="ECO:0000313" key="2">
    <source>
        <dbReference type="Proteomes" id="UP000499080"/>
    </source>
</evidence>
<dbReference type="AlphaFoldDB" id="A0A4Y2ES93"/>
<evidence type="ECO:0000313" key="1">
    <source>
        <dbReference type="EMBL" id="GBM30784.1"/>
    </source>
</evidence>
<protein>
    <submittedName>
        <fullName evidence="1">Uncharacterized protein</fullName>
    </submittedName>
</protein>